<proteinExistence type="predicted"/>
<dbReference type="InterPro" id="IPR029787">
    <property type="entry name" value="Nucleotide_cyclase"/>
</dbReference>
<feature type="domain" description="GGDEF" evidence="2">
    <location>
        <begin position="317"/>
        <end position="437"/>
    </location>
</feature>
<gene>
    <name evidence="3" type="ORF">H9864_01975</name>
</gene>
<dbReference type="SUPFAM" id="SSF55073">
    <property type="entry name" value="Nucleotide cyclase"/>
    <property type="match status" value="2"/>
</dbReference>
<feature type="domain" description="GGDEF" evidence="2">
    <location>
        <begin position="628"/>
        <end position="769"/>
    </location>
</feature>
<dbReference type="SUPFAM" id="SSF141868">
    <property type="entry name" value="EAL domain-like"/>
    <property type="match status" value="1"/>
</dbReference>
<feature type="domain" description="EAL" evidence="1">
    <location>
        <begin position="770"/>
        <end position="1024"/>
    </location>
</feature>
<dbReference type="InterPro" id="IPR035919">
    <property type="entry name" value="EAL_sf"/>
</dbReference>
<dbReference type="PANTHER" id="PTHR33121:SF70">
    <property type="entry name" value="SIGNALING PROTEIN YKOW"/>
    <property type="match status" value="1"/>
</dbReference>
<dbReference type="CDD" id="cd01948">
    <property type="entry name" value="EAL"/>
    <property type="match status" value="1"/>
</dbReference>
<evidence type="ECO:0000313" key="3">
    <source>
        <dbReference type="EMBL" id="MBU3819132.1"/>
    </source>
</evidence>
<accession>A0A9E2KJR0</accession>
<dbReference type="Proteomes" id="UP000824178">
    <property type="component" value="Unassembled WGS sequence"/>
</dbReference>
<dbReference type="Pfam" id="PF00563">
    <property type="entry name" value="EAL"/>
    <property type="match status" value="1"/>
</dbReference>
<dbReference type="PANTHER" id="PTHR33121">
    <property type="entry name" value="CYCLIC DI-GMP PHOSPHODIESTERASE PDEF"/>
    <property type="match status" value="1"/>
</dbReference>
<dbReference type="InterPro" id="IPR000160">
    <property type="entry name" value="GGDEF_dom"/>
</dbReference>
<organism evidence="3 4">
    <name type="scientific">Candidatus Faecalibacterium intestinavium</name>
    <dbReference type="NCBI Taxonomy" id="2838580"/>
    <lineage>
        <taxon>Bacteria</taxon>
        <taxon>Bacillati</taxon>
        <taxon>Bacillota</taxon>
        <taxon>Clostridia</taxon>
        <taxon>Eubacteriales</taxon>
        <taxon>Oscillospiraceae</taxon>
        <taxon>Faecalibacterium</taxon>
    </lineage>
</organism>
<dbReference type="InterPro" id="IPR050706">
    <property type="entry name" value="Cyclic-di-GMP_PDE-like"/>
</dbReference>
<dbReference type="GO" id="GO:0071111">
    <property type="term" value="F:cyclic-guanylate-specific phosphodiesterase activity"/>
    <property type="evidence" value="ECO:0007669"/>
    <property type="project" value="InterPro"/>
</dbReference>
<evidence type="ECO:0000313" key="4">
    <source>
        <dbReference type="Proteomes" id="UP000824178"/>
    </source>
</evidence>
<comment type="caution">
    <text evidence="3">The sequence shown here is derived from an EMBL/GenBank/DDBJ whole genome shotgun (WGS) entry which is preliminary data.</text>
</comment>
<dbReference type="Gene3D" id="3.30.450.20">
    <property type="entry name" value="PAS domain"/>
    <property type="match status" value="1"/>
</dbReference>
<dbReference type="PROSITE" id="PS50887">
    <property type="entry name" value="GGDEF"/>
    <property type="match status" value="2"/>
</dbReference>
<reference evidence="3" key="1">
    <citation type="journal article" date="2021" name="PeerJ">
        <title>Extensive microbial diversity within the chicken gut microbiome revealed by metagenomics and culture.</title>
        <authorList>
            <person name="Gilroy R."/>
            <person name="Ravi A."/>
            <person name="Getino M."/>
            <person name="Pursley I."/>
            <person name="Horton D.L."/>
            <person name="Alikhan N.F."/>
            <person name="Baker D."/>
            <person name="Gharbi K."/>
            <person name="Hall N."/>
            <person name="Watson M."/>
            <person name="Adriaenssens E.M."/>
            <person name="Foster-Nyarko E."/>
            <person name="Jarju S."/>
            <person name="Secka A."/>
            <person name="Antonio M."/>
            <person name="Oren A."/>
            <person name="Chaudhuri R.R."/>
            <person name="La Ragione R."/>
            <person name="Hildebrand F."/>
            <person name="Pallen M.J."/>
        </authorList>
    </citation>
    <scope>NUCLEOTIDE SEQUENCE</scope>
    <source>
        <strain evidence="3">742</strain>
    </source>
</reference>
<dbReference type="EMBL" id="JAHLFH010000035">
    <property type="protein sequence ID" value="MBU3819132.1"/>
    <property type="molecule type" value="Genomic_DNA"/>
</dbReference>
<dbReference type="SUPFAM" id="SSF55781">
    <property type="entry name" value="GAF domain-like"/>
    <property type="match status" value="1"/>
</dbReference>
<name>A0A9E2KJR0_9FIRM</name>
<evidence type="ECO:0000259" key="2">
    <source>
        <dbReference type="PROSITE" id="PS50887"/>
    </source>
</evidence>
<dbReference type="Pfam" id="PF00990">
    <property type="entry name" value="GGDEF"/>
    <property type="match status" value="2"/>
</dbReference>
<evidence type="ECO:0000259" key="1">
    <source>
        <dbReference type="PROSITE" id="PS50883"/>
    </source>
</evidence>
<protein>
    <submittedName>
        <fullName evidence="3">EAL domain-containing protein</fullName>
    </submittedName>
</protein>
<dbReference type="Pfam" id="PF01590">
    <property type="entry name" value="GAF"/>
    <property type="match status" value="1"/>
</dbReference>
<dbReference type="Gene3D" id="3.30.450.40">
    <property type="match status" value="1"/>
</dbReference>
<dbReference type="SMART" id="SM00052">
    <property type="entry name" value="EAL"/>
    <property type="match status" value="1"/>
</dbReference>
<sequence length="1024" mass="117981">MEKIWDFFENLDEMVYSADVETYQLVYMNRCLREALGIRDHSSYLDQPCYKVLQGRDTPCEFCTNGQLQEGKFYTWVHKNPLLNRRLLLKDSLLHSAGHTYRLEMAIDLDPELRGSSTYFHLREETILKECLWEMFSTAKAADSIQRLMAYMGRTFSCDRAYIFEFKGDTADNTYEWCADHVTPQIDNLKNVPLSSIDWWMAGFREKKITVIPDLEEIRFLHPEAYSILQPQGIHSLAVGPIRAEGQVIGFIGIDNPDPELMAGYEFFLRVIGYIVCNLLWRRDLGDKLRNLSYRDQLTGALNQHALSELYGSDGMESVGIIYCDITGLKMVNEAKGRGAGDDLIRESYETLRRNGGGGRIYRMGDSEFLLLYPDCRALEFYDTLHALQRVIRRDSNHIALGYAWSDIQPLDLEKTVMQAEQVMIRNKREYYHFTSRRPGAVDAPVTQGIKSPETRWEAENYEPANVFQQFVAAAGCDVETVFRSVSQENEASYFYLCDMRRDLAYISDNMRRDFSFPSNLITGLLEKWAERISTQEAQDMFWEDVNTMLRDKRSVHDLRYRVRDAAGNNQFVHCYGIMVWNRDRTEPLFFSGRITHQDSTFVVDPVTGFLREQSSFQQLEEIRRSGQSTLVIGFSLNGITEINSIRGRDYGDRLLQKTANTLSDQLSWKMTFYRLEGARYMALVNPACTEESTETLTEEIRGIIRSCYERMDVSVQRVCSFGVMRYPYENMTPEELIEGLLSLIRVAKREPLLPYVDYATQNFGRFRRLSTMALTLGQDVEREMQNFRVVIQPVVSGRDGSIIGGEVLLRWVFEGQDISPAVFIPILEKHGLIQKVGRWVFGQAAAACVRLRRCNPSLYLTFNVSLHQLNDHLLLPCMEETLEKYGLPEGSLVAEITESAMDEQPQRLEAFITAAHKLGLNIALDDFGSGYSSMRMLLQYPTNIIKLDRSLVTEVTESEAKMHFIQSIVYACHRFGKTVCIEGVEDAEQNEIIRNMGCDVIQGYYYYRPMEIDEFSDTLSRKD</sequence>
<dbReference type="PROSITE" id="PS50883">
    <property type="entry name" value="EAL"/>
    <property type="match status" value="1"/>
</dbReference>
<dbReference type="Gene3D" id="3.30.70.270">
    <property type="match status" value="2"/>
</dbReference>
<dbReference type="AlphaFoldDB" id="A0A9E2KJR0"/>
<dbReference type="InterPro" id="IPR003018">
    <property type="entry name" value="GAF"/>
</dbReference>
<reference evidence="3" key="2">
    <citation type="submission" date="2021-04" db="EMBL/GenBank/DDBJ databases">
        <authorList>
            <person name="Gilroy R."/>
        </authorList>
    </citation>
    <scope>NUCLEOTIDE SEQUENCE</scope>
    <source>
        <strain evidence="3">742</strain>
    </source>
</reference>
<dbReference type="InterPro" id="IPR029016">
    <property type="entry name" value="GAF-like_dom_sf"/>
</dbReference>
<dbReference type="SMART" id="SM00267">
    <property type="entry name" value="GGDEF"/>
    <property type="match status" value="2"/>
</dbReference>
<dbReference type="Gene3D" id="3.20.20.450">
    <property type="entry name" value="EAL domain"/>
    <property type="match status" value="1"/>
</dbReference>
<dbReference type="InterPro" id="IPR043128">
    <property type="entry name" value="Rev_trsase/Diguanyl_cyclase"/>
</dbReference>
<dbReference type="InterPro" id="IPR001633">
    <property type="entry name" value="EAL_dom"/>
</dbReference>